<keyword evidence="10 15" id="KW-0460">Magnesium</keyword>
<evidence type="ECO:0000256" key="4">
    <source>
        <dbReference type="ARBA" id="ARBA00011575"/>
    </source>
</evidence>
<dbReference type="Pfam" id="PF04715">
    <property type="entry name" value="Anth_synt_I_N"/>
    <property type="match status" value="1"/>
</dbReference>
<evidence type="ECO:0000256" key="12">
    <source>
        <dbReference type="ARBA" id="ARBA00023239"/>
    </source>
</evidence>
<comment type="function">
    <text evidence="13 15">Part of a heterotetrameric complex that catalyzes the two-step biosynthesis of anthranilate, an intermediate in the biosynthesis of L-tryptophan. In the first step, the glutamine-binding beta subunit (TrpG) of anthranilate synthase (AS) provides the glutamine amidotransferase activity which generates ammonia as a substrate that, along with chorismate, is used in the second step, catalyzed by the large alpha subunit of AS (TrpE) to produce anthranilate. In the absence of TrpG, TrpE can synthesize anthranilate directly from chorismate and high concentrations of ammonia.</text>
</comment>
<comment type="subunit">
    <text evidence="4 15">Heterotetramer consisting of two non-identical subunits: a beta subunit (TrpG) and a large alpha subunit (TrpE).</text>
</comment>
<evidence type="ECO:0000256" key="1">
    <source>
        <dbReference type="ARBA" id="ARBA00001946"/>
    </source>
</evidence>
<comment type="pathway">
    <text evidence="2 15">Amino-acid biosynthesis; L-tryptophan biosynthesis; L-tryptophan from chorismate: step 1/5.</text>
</comment>
<evidence type="ECO:0000256" key="5">
    <source>
        <dbReference type="ARBA" id="ARBA00012266"/>
    </source>
</evidence>
<keyword evidence="12 15" id="KW-0456">Lyase</keyword>
<dbReference type="GO" id="GO:0046872">
    <property type="term" value="F:metal ion binding"/>
    <property type="evidence" value="ECO:0007669"/>
    <property type="project" value="UniProtKB-KW"/>
</dbReference>
<evidence type="ECO:0000256" key="14">
    <source>
        <dbReference type="ARBA" id="ARBA00047683"/>
    </source>
</evidence>
<evidence type="ECO:0000256" key="2">
    <source>
        <dbReference type="ARBA" id="ARBA00004873"/>
    </source>
</evidence>
<comment type="cofactor">
    <cofactor evidence="1 15">
        <name>Mg(2+)</name>
        <dbReference type="ChEBI" id="CHEBI:18420"/>
    </cofactor>
</comment>
<keyword evidence="9 15" id="KW-0822">Tryptophan biosynthesis</keyword>
<evidence type="ECO:0000256" key="11">
    <source>
        <dbReference type="ARBA" id="ARBA00023141"/>
    </source>
</evidence>
<dbReference type="InterPro" id="IPR005256">
    <property type="entry name" value="Anth_synth_I_PabB"/>
</dbReference>
<gene>
    <name evidence="15" type="primary">trpE</name>
    <name evidence="18" type="ORF">B4167_3056</name>
</gene>
<dbReference type="EC" id="4.1.3.27" evidence="5 15"/>
<feature type="domain" description="Anthranilate synthase component I N-terminal" evidence="17">
    <location>
        <begin position="24"/>
        <end position="160"/>
    </location>
</feature>
<dbReference type="AlphaFoldDB" id="A0ABD4A552"/>
<evidence type="ECO:0000256" key="13">
    <source>
        <dbReference type="ARBA" id="ARBA00025634"/>
    </source>
</evidence>
<dbReference type="InterPro" id="IPR005801">
    <property type="entry name" value="ADC_synthase"/>
</dbReference>
<evidence type="ECO:0000259" key="17">
    <source>
        <dbReference type="Pfam" id="PF04715"/>
    </source>
</evidence>
<dbReference type="InterPro" id="IPR006805">
    <property type="entry name" value="Anth_synth_I_N"/>
</dbReference>
<comment type="catalytic activity">
    <reaction evidence="14 15">
        <text>chorismate + L-glutamine = anthranilate + pyruvate + L-glutamate + H(+)</text>
        <dbReference type="Rhea" id="RHEA:21732"/>
        <dbReference type="ChEBI" id="CHEBI:15361"/>
        <dbReference type="ChEBI" id="CHEBI:15378"/>
        <dbReference type="ChEBI" id="CHEBI:16567"/>
        <dbReference type="ChEBI" id="CHEBI:29748"/>
        <dbReference type="ChEBI" id="CHEBI:29985"/>
        <dbReference type="ChEBI" id="CHEBI:58359"/>
        <dbReference type="EC" id="4.1.3.27"/>
    </reaction>
</comment>
<dbReference type="GO" id="GO:0004049">
    <property type="term" value="F:anthranilate synthase activity"/>
    <property type="evidence" value="ECO:0007669"/>
    <property type="project" value="UniProtKB-EC"/>
</dbReference>
<keyword evidence="8 15" id="KW-0479">Metal-binding</keyword>
<evidence type="ECO:0000256" key="6">
    <source>
        <dbReference type="ARBA" id="ARBA00020653"/>
    </source>
</evidence>
<dbReference type="Pfam" id="PF00425">
    <property type="entry name" value="Chorismate_bind"/>
    <property type="match status" value="1"/>
</dbReference>
<evidence type="ECO:0000256" key="7">
    <source>
        <dbReference type="ARBA" id="ARBA00022605"/>
    </source>
</evidence>
<evidence type="ECO:0000256" key="9">
    <source>
        <dbReference type="ARBA" id="ARBA00022822"/>
    </source>
</evidence>
<comment type="caution">
    <text evidence="18">The sequence shown here is derived from an EMBL/GenBank/DDBJ whole genome shotgun (WGS) entry which is preliminary data.</text>
</comment>
<comment type="similarity">
    <text evidence="3 15">Belongs to the anthranilate synthase component I family.</text>
</comment>
<proteinExistence type="inferred from homology"/>
<evidence type="ECO:0000313" key="18">
    <source>
        <dbReference type="EMBL" id="KIO72081.1"/>
    </source>
</evidence>
<feature type="domain" description="Chorismate-utilising enzyme C-terminal" evidence="16">
    <location>
        <begin position="206"/>
        <end position="459"/>
    </location>
</feature>
<dbReference type="SUPFAM" id="SSF56322">
    <property type="entry name" value="ADC synthase"/>
    <property type="match status" value="1"/>
</dbReference>
<dbReference type="GO" id="GO:0000162">
    <property type="term" value="P:L-tryptophan biosynthetic process"/>
    <property type="evidence" value="ECO:0007669"/>
    <property type="project" value="UniProtKB-KW"/>
</dbReference>
<reference evidence="18 19" key="1">
    <citation type="submission" date="2015-01" db="EMBL/GenBank/DDBJ databases">
        <title>Draft Genome Sequences of Four Bacillus thermoamylovorans Strains, Isolated From Food Products.</title>
        <authorList>
            <person name="Krawcyk A.O."/>
            <person name="Berendsen E.M."/>
            <person name="Eijlander R.T."/>
            <person name="de Jong A."/>
            <person name="Wells-Bennik M."/>
            <person name="Kuipers O.P."/>
        </authorList>
    </citation>
    <scope>NUCLEOTIDE SEQUENCE [LARGE SCALE GENOMIC DNA]</scope>
    <source>
        <strain evidence="18 19">B4167</strain>
    </source>
</reference>
<dbReference type="PANTHER" id="PTHR11236:SF48">
    <property type="entry name" value="ISOCHORISMATE SYNTHASE MENF"/>
    <property type="match status" value="1"/>
</dbReference>
<organism evidence="18 19">
    <name type="scientific">Caldibacillus thermoamylovorans</name>
    <dbReference type="NCBI Taxonomy" id="35841"/>
    <lineage>
        <taxon>Bacteria</taxon>
        <taxon>Bacillati</taxon>
        <taxon>Bacillota</taxon>
        <taxon>Bacilli</taxon>
        <taxon>Bacillales</taxon>
        <taxon>Bacillaceae</taxon>
        <taxon>Caldibacillus</taxon>
    </lineage>
</organism>
<dbReference type="InterPro" id="IPR019999">
    <property type="entry name" value="Anth_synth_I-like"/>
</dbReference>
<evidence type="ECO:0000256" key="3">
    <source>
        <dbReference type="ARBA" id="ARBA00009562"/>
    </source>
</evidence>
<dbReference type="Proteomes" id="UP000032076">
    <property type="component" value="Unassembled WGS sequence"/>
</dbReference>
<evidence type="ECO:0000313" key="19">
    <source>
        <dbReference type="Proteomes" id="UP000032076"/>
    </source>
</evidence>
<dbReference type="PRINTS" id="PR00095">
    <property type="entry name" value="ANTSNTHASEI"/>
</dbReference>
<dbReference type="InterPro" id="IPR015890">
    <property type="entry name" value="Chorismate_C"/>
</dbReference>
<evidence type="ECO:0000256" key="8">
    <source>
        <dbReference type="ARBA" id="ARBA00022723"/>
    </source>
</evidence>
<name>A0ABD4A552_9BACI</name>
<protein>
    <recommendedName>
        <fullName evidence="6 15">Anthranilate synthase component 1</fullName>
        <ecNumber evidence="5 15">4.1.3.27</ecNumber>
    </recommendedName>
</protein>
<evidence type="ECO:0000256" key="10">
    <source>
        <dbReference type="ARBA" id="ARBA00022842"/>
    </source>
</evidence>
<sequence>MKKKGEKMMGETPLYKFKRIKNSTFTPTDIYLRLTGKKKFLLESTFQHEEKGKYSFLGEDPYLEFIGTGNETTMMNHETGRSEKLTENTLTVIKKQLPKIDVNLPLPYYGGAIGFISYDTIRQYENIGEDLPDDIEMPDIHLMVFKNTIVVDHKNQVIYLIVMNPDNEPEERLNERLQQLQAVLMNPFQEKVPVMEPIQFSPDTTAEQFKRNVEIAKEYIRKGDIFQIVLSHRFTAELRQNPFHLYQRLREANPSPYMFFIDFEDYIVLGASPESLVQTKGRTIITNPIAGTRPRGNTEEEDGRLVQELLADEKELAEHRMLVDLSRNDLGRVSEIGTIELPTYMKIEKYQHVMHIVSEVKGKLREEFTSIDALISCLPAGTVSGAPKIRAMQIINELENKKRGVYAGGIGFINFNFDMNIALAIRSLVVKDGKAHLQAGAGIVYDSDPETEYMETMNKAKSLMEVAGNVLID</sequence>
<dbReference type="NCBIfam" id="TIGR00564">
    <property type="entry name" value="trpE_most"/>
    <property type="match status" value="1"/>
</dbReference>
<dbReference type="EMBL" id="JXLU01000103">
    <property type="protein sequence ID" value="KIO72081.1"/>
    <property type="molecule type" value="Genomic_DNA"/>
</dbReference>
<keyword evidence="7 15" id="KW-0028">Amino-acid biosynthesis</keyword>
<evidence type="ECO:0000259" key="16">
    <source>
        <dbReference type="Pfam" id="PF00425"/>
    </source>
</evidence>
<dbReference type="PANTHER" id="PTHR11236">
    <property type="entry name" value="AMINOBENZOATE/ANTHRANILATE SYNTHASE"/>
    <property type="match status" value="1"/>
</dbReference>
<accession>A0ABD4A552</accession>
<keyword evidence="11 15" id="KW-0057">Aromatic amino acid biosynthesis</keyword>
<evidence type="ECO:0000256" key="15">
    <source>
        <dbReference type="RuleBase" id="RU364045"/>
    </source>
</evidence>
<dbReference type="Gene3D" id="3.60.120.10">
    <property type="entry name" value="Anthranilate synthase"/>
    <property type="match status" value="1"/>
</dbReference>